<dbReference type="STRING" id="31033.ENSTRUP00000022693"/>
<comment type="cofactor">
    <cofactor evidence="1">
        <name>Mg(2+)</name>
        <dbReference type="ChEBI" id="CHEBI:18420"/>
    </cofactor>
</comment>
<reference evidence="16" key="2">
    <citation type="submission" date="2025-08" db="UniProtKB">
        <authorList>
            <consortium name="Ensembl"/>
        </authorList>
    </citation>
    <scope>IDENTIFICATION</scope>
</reference>
<keyword evidence="5" id="KW-0813">Transport</keyword>
<dbReference type="OMA" id="QRSMKVP"/>
<evidence type="ECO:0000256" key="11">
    <source>
        <dbReference type="ARBA" id="ARBA00023134"/>
    </source>
</evidence>
<keyword evidence="7" id="KW-0547">Nucleotide-binding</keyword>
<dbReference type="PROSITE" id="PS51421">
    <property type="entry name" value="RAS"/>
    <property type="match status" value="1"/>
</dbReference>
<keyword evidence="11" id="KW-0342">GTP-binding</keyword>
<dbReference type="PRINTS" id="PR00449">
    <property type="entry name" value="RASTRNSFRMNG"/>
</dbReference>
<dbReference type="GeneID" id="101061408"/>
<dbReference type="SMART" id="SM00175">
    <property type="entry name" value="RAB"/>
    <property type="match status" value="1"/>
</dbReference>
<keyword evidence="9" id="KW-0460">Magnesium</keyword>
<dbReference type="GO" id="GO:0003925">
    <property type="term" value="F:G protein activity"/>
    <property type="evidence" value="ECO:0007669"/>
    <property type="project" value="UniProtKB-EC"/>
</dbReference>
<dbReference type="SMART" id="SM00176">
    <property type="entry name" value="RAN"/>
    <property type="match status" value="1"/>
</dbReference>
<keyword evidence="10" id="KW-0653">Protein transport</keyword>
<protein>
    <recommendedName>
        <fullName evidence="4">small monomeric GTPase</fullName>
        <ecNumber evidence="4">3.6.5.2</ecNumber>
    </recommendedName>
</protein>
<evidence type="ECO:0000256" key="14">
    <source>
        <dbReference type="ARBA" id="ARBA00047660"/>
    </source>
</evidence>
<evidence type="ECO:0000313" key="17">
    <source>
        <dbReference type="Proteomes" id="UP000005226"/>
    </source>
</evidence>
<dbReference type="CDD" id="cd04112">
    <property type="entry name" value="Rab26"/>
    <property type="match status" value="1"/>
</dbReference>
<dbReference type="InParanoid" id="H2TDF1"/>
<evidence type="ECO:0000256" key="6">
    <source>
        <dbReference type="ARBA" id="ARBA00022723"/>
    </source>
</evidence>
<dbReference type="Ensembl" id="ENSTRUT00000022787.3">
    <property type="protein sequence ID" value="ENSTRUP00000022693.3"/>
    <property type="gene ID" value="ENSTRUG00000009025.3"/>
</dbReference>
<proteinExistence type="inferred from homology"/>
<evidence type="ECO:0000256" key="8">
    <source>
        <dbReference type="ARBA" id="ARBA00022801"/>
    </source>
</evidence>
<dbReference type="NCBIfam" id="TIGR00231">
    <property type="entry name" value="small_GTP"/>
    <property type="match status" value="1"/>
</dbReference>
<dbReference type="GeneTree" id="ENSGT00940000158558"/>
<dbReference type="FunFam" id="3.40.50.300:FF:000459">
    <property type="entry name" value="ras-related protein Rab-37 isoform X1"/>
    <property type="match status" value="1"/>
</dbReference>
<evidence type="ECO:0000256" key="7">
    <source>
        <dbReference type="ARBA" id="ARBA00022741"/>
    </source>
</evidence>
<dbReference type="GO" id="GO:0005525">
    <property type="term" value="F:GTP binding"/>
    <property type="evidence" value="ECO:0007669"/>
    <property type="project" value="UniProtKB-KW"/>
</dbReference>
<evidence type="ECO:0000256" key="15">
    <source>
        <dbReference type="SAM" id="MobiDB-lite"/>
    </source>
</evidence>
<keyword evidence="6" id="KW-0479">Metal-binding</keyword>
<dbReference type="InterPro" id="IPR050305">
    <property type="entry name" value="Small_GTPase_Rab"/>
</dbReference>
<evidence type="ECO:0000256" key="4">
    <source>
        <dbReference type="ARBA" id="ARBA00011984"/>
    </source>
</evidence>
<feature type="region of interest" description="Disordered" evidence="15">
    <location>
        <begin position="1"/>
        <end position="29"/>
    </location>
</feature>
<dbReference type="Gene3D" id="3.40.50.300">
    <property type="entry name" value="P-loop containing nucleotide triphosphate hydrolases"/>
    <property type="match status" value="1"/>
</dbReference>
<evidence type="ECO:0000256" key="10">
    <source>
        <dbReference type="ARBA" id="ARBA00022927"/>
    </source>
</evidence>
<reference evidence="16 17" key="1">
    <citation type="journal article" date="2011" name="Genome Biol. Evol.">
        <title>Integration of the genetic map and genome assembly of fugu facilitates insights into distinct features of genome evolution in teleosts and mammals.</title>
        <authorList>
            <person name="Kai W."/>
            <person name="Kikuchi K."/>
            <person name="Tohari S."/>
            <person name="Chew A.K."/>
            <person name="Tay A."/>
            <person name="Fujiwara A."/>
            <person name="Hosoya S."/>
            <person name="Suetake H."/>
            <person name="Naruse K."/>
            <person name="Brenner S."/>
            <person name="Suzuki Y."/>
            <person name="Venkatesh B."/>
        </authorList>
    </citation>
    <scope>NUCLEOTIDE SEQUENCE [LARGE SCALE GENOMIC DNA]</scope>
</reference>
<comment type="similarity">
    <text evidence="3">Belongs to the small GTPase superfamily. Rab family.</text>
</comment>
<feature type="compositionally biased region" description="Low complexity" evidence="15">
    <location>
        <begin position="9"/>
        <end position="21"/>
    </location>
</feature>
<dbReference type="Proteomes" id="UP000005226">
    <property type="component" value="Chromosome 5"/>
</dbReference>
<comment type="subcellular location">
    <subcellularLocation>
        <location evidence="2">Membrane</location>
        <topology evidence="2">Lipid-anchor</topology>
    </subcellularLocation>
</comment>
<dbReference type="SMART" id="SM00173">
    <property type="entry name" value="RAS"/>
    <property type="match status" value="1"/>
</dbReference>
<evidence type="ECO:0000256" key="9">
    <source>
        <dbReference type="ARBA" id="ARBA00022842"/>
    </source>
</evidence>
<organism evidence="16 17">
    <name type="scientific">Takifugu rubripes</name>
    <name type="common">Japanese pufferfish</name>
    <name type="synonym">Fugu rubripes</name>
    <dbReference type="NCBI Taxonomy" id="31033"/>
    <lineage>
        <taxon>Eukaryota</taxon>
        <taxon>Metazoa</taxon>
        <taxon>Chordata</taxon>
        <taxon>Craniata</taxon>
        <taxon>Vertebrata</taxon>
        <taxon>Euteleostomi</taxon>
        <taxon>Actinopterygii</taxon>
        <taxon>Neopterygii</taxon>
        <taxon>Teleostei</taxon>
        <taxon>Neoteleostei</taxon>
        <taxon>Acanthomorphata</taxon>
        <taxon>Eupercaria</taxon>
        <taxon>Tetraodontiformes</taxon>
        <taxon>Tetradontoidea</taxon>
        <taxon>Tetraodontidae</taxon>
        <taxon>Takifugu</taxon>
    </lineage>
</organism>
<keyword evidence="13" id="KW-0636">Prenylation</keyword>
<keyword evidence="12" id="KW-0449">Lipoprotein</keyword>
<dbReference type="PANTHER" id="PTHR47980">
    <property type="entry name" value="LD44762P"/>
    <property type="match status" value="1"/>
</dbReference>
<keyword evidence="8" id="KW-0378">Hydrolase</keyword>
<comment type="catalytic activity">
    <reaction evidence="14">
        <text>GTP + H2O = GDP + phosphate + H(+)</text>
        <dbReference type="Rhea" id="RHEA:19669"/>
        <dbReference type="ChEBI" id="CHEBI:15377"/>
        <dbReference type="ChEBI" id="CHEBI:15378"/>
        <dbReference type="ChEBI" id="CHEBI:37565"/>
        <dbReference type="ChEBI" id="CHEBI:43474"/>
        <dbReference type="ChEBI" id="CHEBI:58189"/>
        <dbReference type="EC" id="3.6.5.2"/>
    </reaction>
    <physiologicalReaction direction="left-to-right" evidence="14">
        <dbReference type="Rhea" id="RHEA:19670"/>
    </physiologicalReaction>
</comment>
<keyword evidence="17" id="KW-1185">Reference proteome</keyword>
<sequence>MSRKKTVKGKAAASSPSAGSPTGKWAGRTARSSPAIVPLNGVVHPGGPAVSSSSEFYDIAFKVMLVGDSGVGKTCLLVRFKDAAFLAGSFISTVGIDFRNKVLTIDGVKVKLQIWDTAGQERFRSVTHAYYRDAHALLLLYDVTNKASFDNIQTWLTEIHDYAQQDVVLMLLGNKADAAQERVVKREDGERLAKEFGVPFMETSARSGLNIDLAFTAVAKELKHRSLKDPSETFKLQEYVDKEMKSSGCCRA</sequence>
<evidence type="ECO:0000313" key="16">
    <source>
        <dbReference type="Ensembl" id="ENSTRUP00000022693.3"/>
    </source>
</evidence>
<dbReference type="PROSITE" id="PS51419">
    <property type="entry name" value="RAB"/>
    <property type="match status" value="1"/>
</dbReference>
<dbReference type="RefSeq" id="XP_029692152.1">
    <property type="nucleotide sequence ID" value="XM_029836292.1"/>
</dbReference>
<reference evidence="16" key="3">
    <citation type="submission" date="2025-09" db="UniProtKB">
        <authorList>
            <consortium name="Ensembl"/>
        </authorList>
    </citation>
    <scope>IDENTIFICATION</scope>
</reference>
<name>H2TDF1_TAKRU</name>
<dbReference type="AlphaFoldDB" id="H2TDF1"/>
<dbReference type="OrthoDB" id="9989112at2759"/>
<evidence type="ECO:0000256" key="5">
    <source>
        <dbReference type="ARBA" id="ARBA00022448"/>
    </source>
</evidence>
<evidence type="ECO:0000256" key="3">
    <source>
        <dbReference type="ARBA" id="ARBA00006270"/>
    </source>
</evidence>
<dbReference type="SMART" id="SM00177">
    <property type="entry name" value="ARF"/>
    <property type="match status" value="1"/>
</dbReference>
<dbReference type="InterPro" id="IPR027417">
    <property type="entry name" value="P-loop_NTPase"/>
</dbReference>
<dbReference type="SMART" id="SM00174">
    <property type="entry name" value="RHO"/>
    <property type="match status" value="1"/>
</dbReference>
<evidence type="ECO:0000256" key="2">
    <source>
        <dbReference type="ARBA" id="ARBA00004635"/>
    </source>
</evidence>
<dbReference type="EC" id="3.6.5.2" evidence="4"/>
<dbReference type="PROSITE" id="PS51420">
    <property type="entry name" value="RHO"/>
    <property type="match status" value="1"/>
</dbReference>
<dbReference type="GO" id="GO:0046872">
    <property type="term" value="F:metal ion binding"/>
    <property type="evidence" value="ECO:0007669"/>
    <property type="project" value="UniProtKB-KW"/>
</dbReference>
<dbReference type="InterPro" id="IPR001806">
    <property type="entry name" value="Small_GTPase"/>
</dbReference>
<dbReference type="Pfam" id="PF00071">
    <property type="entry name" value="Ras"/>
    <property type="match status" value="1"/>
</dbReference>
<evidence type="ECO:0000256" key="12">
    <source>
        <dbReference type="ARBA" id="ARBA00023288"/>
    </source>
</evidence>
<dbReference type="GO" id="GO:0015031">
    <property type="term" value="P:protein transport"/>
    <property type="evidence" value="ECO:0007669"/>
    <property type="project" value="UniProtKB-KW"/>
</dbReference>
<evidence type="ECO:0000256" key="1">
    <source>
        <dbReference type="ARBA" id="ARBA00001946"/>
    </source>
</evidence>
<dbReference type="InterPro" id="IPR005225">
    <property type="entry name" value="Small_GTP-bd"/>
</dbReference>
<dbReference type="SUPFAM" id="SSF52540">
    <property type="entry name" value="P-loop containing nucleoside triphosphate hydrolases"/>
    <property type="match status" value="1"/>
</dbReference>
<gene>
    <name evidence="16" type="primary">LOC101061408</name>
</gene>
<accession>H2TDF1</accession>
<dbReference type="GO" id="GO:0016020">
    <property type="term" value="C:membrane"/>
    <property type="evidence" value="ECO:0007669"/>
    <property type="project" value="UniProtKB-SubCell"/>
</dbReference>
<evidence type="ECO:0000256" key="13">
    <source>
        <dbReference type="ARBA" id="ARBA00023289"/>
    </source>
</evidence>